<evidence type="ECO:0000313" key="12">
    <source>
        <dbReference type="EMBL" id="KAA5532601.1"/>
    </source>
</evidence>
<evidence type="ECO:0000256" key="1">
    <source>
        <dbReference type="ARBA" id="ARBA00001947"/>
    </source>
</evidence>
<evidence type="ECO:0000256" key="3">
    <source>
        <dbReference type="ARBA" id="ARBA00022670"/>
    </source>
</evidence>
<feature type="signal peptide" evidence="9">
    <location>
        <begin position="1"/>
        <end position="23"/>
    </location>
</feature>
<dbReference type="Pfam" id="PF00675">
    <property type="entry name" value="Peptidase_M16"/>
    <property type="match status" value="3"/>
</dbReference>
<dbReference type="SUPFAM" id="SSF63411">
    <property type="entry name" value="LuxS/MPP-like metallohydrolase"/>
    <property type="match status" value="4"/>
</dbReference>
<feature type="domain" description="Peptidase M16 C-terminal" evidence="11">
    <location>
        <begin position="770"/>
        <end position="886"/>
    </location>
</feature>
<dbReference type="EMBL" id="VWSH01000004">
    <property type="protein sequence ID" value="KAA5532601.1"/>
    <property type="molecule type" value="Genomic_DNA"/>
</dbReference>
<name>A0A5M6CC20_9BACT</name>
<feature type="chain" id="PRO_5024298625" evidence="9">
    <location>
        <begin position="24"/>
        <end position="978"/>
    </location>
</feature>
<dbReference type="RefSeq" id="WP_150034104.1">
    <property type="nucleotide sequence ID" value="NZ_VWSH01000004.1"/>
</dbReference>
<evidence type="ECO:0000256" key="8">
    <source>
        <dbReference type="RuleBase" id="RU004447"/>
    </source>
</evidence>
<dbReference type="GO" id="GO:0006508">
    <property type="term" value="P:proteolysis"/>
    <property type="evidence" value="ECO:0007669"/>
    <property type="project" value="UniProtKB-KW"/>
</dbReference>
<dbReference type="AlphaFoldDB" id="A0A5M6CC20"/>
<feature type="domain" description="Peptidase M16 C-terminal" evidence="11">
    <location>
        <begin position="266"/>
        <end position="435"/>
    </location>
</feature>
<evidence type="ECO:0000256" key="2">
    <source>
        <dbReference type="ARBA" id="ARBA00007261"/>
    </source>
</evidence>
<keyword evidence="9" id="KW-0732">Signal</keyword>
<feature type="domain" description="Peptidase M16 N-terminal" evidence="10">
    <location>
        <begin position="62"/>
        <end position="106"/>
    </location>
</feature>
<evidence type="ECO:0000256" key="5">
    <source>
        <dbReference type="ARBA" id="ARBA00022801"/>
    </source>
</evidence>
<feature type="domain" description="Peptidase M16 N-terminal" evidence="10">
    <location>
        <begin position="597"/>
        <end position="672"/>
    </location>
</feature>
<feature type="domain" description="Peptidase M16 N-terminal" evidence="10">
    <location>
        <begin position="153"/>
        <end position="250"/>
    </location>
</feature>
<reference evidence="12 13" key="1">
    <citation type="submission" date="2019-09" db="EMBL/GenBank/DDBJ databases">
        <title>Genome sequence and assembly of Taibaiella sp.</title>
        <authorList>
            <person name="Chhetri G."/>
        </authorList>
    </citation>
    <scope>NUCLEOTIDE SEQUENCE [LARGE SCALE GENOMIC DNA]</scope>
    <source>
        <strain evidence="12 13">KVB11</strain>
    </source>
</reference>
<dbReference type="PANTHER" id="PTHR43690:SF17">
    <property type="entry name" value="PROTEIN YHJJ"/>
    <property type="match status" value="1"/>
</dbReference>
<dbReference type="Proteomes" id="UP000323632">
    <property type="component" value="Unassembled WGS sequence"/>
</dbReference>
<dbReference type="InterPro" id="IPR011249">
    <property type="entry name" value="Metalloenz_LuxS/M16"/>
</dbReference>
<protein>
    <submittedName>
        <fullName evidence="12">Insulinase family protein</fullName>
    </submittedName>
</protein>
<evidence type="ECO:0000256" key="7">
    <source>
        <dbReference type="ARBA" id="ARBA00023049"/>
    </source>
</evidence>
<dbReference type="Pfam" id="PF05193">
    <property type="entry name" value="Peptidase_M16_C"/>
    <property type="match status" value="2"/>
</dbReference>
<evidence type="ECO:0000256" key="4">
    <source>
        <dbReference type="ARBA" id="ARBA00022723"/>
    </source>
</evidence>
<comment type="caution">
    <text evidence="12">The sequence shown here is derived from an EMBL/GenBank/DDBJ whole genome shotgun (WGS) entry which is preliminary data.</text>
</comment>
<comment type="cofactor">
    <cofactor evidence="1">
        <name>Zn(2+)</name>
        <dbReference type="ChEBI" id="CHEBI:29105"/>
    </cofactor>
</comment>
<gene>
    <name evidence="12" type="ORF">F0919_17620</name>
</gene>
<evidence type="ECO:0000259" key="11">
    <source>
        <dbReference type="Pfam" id="PF05193"/>
    </source>
</evidence>
<dbReference type="PANTHER" id="PTHR43690">
    <property type="entry name" value="NARDILYSIN"/>
    <property type="match status" value="1"/>
</dbReference>
<dbReference type="InterPro" id="IPR007863">
    <property type="entry name" value="Peptidase_M16_C"/>
</dbReference>
<keyword evidence="5" id="KW-0378">Hydrolase</keyword>
<evidence type="ECO:0000259" key="10">
    <source>
        <dbReference type="Pfam" id="PF00675"/>
    </source>
</evidence>
<comment type="similarity">
    <text evidence="2 8">Belongs to the peptidase M16 family.</text>
</comment>
<sequence>MKLVKIISLAALMTMGISYGTFAQNKIEWKQATSGGYTYKYVADDPTQARFYTLKNGLTVILSPSKKEPRIQTYIAVKAGSKTDPSTHTGLAHYLEHLLFKGTDAFGSLDWSKEKPILDQIDALYEQYNTTTDETKRKSIYKTIDSVSGEAAKYAIANEYDKMMGAMGAKGTNAFTSFEQTVYTEDVPSNALNKYLAVQSERFRAPVLRLFHTELEAVYEEKNRGLDNDGRKVIEKMFETLFPNNNYGKQTTIGTVQDLKNPSLLEIRKYFNTYYVPNNMGIIMAGDFNPDEVIKEIDKDFAFMQQKAIPPYTFEPEKPIANPIIKEVTGPTPESIMLGFRFLGASSKDAQMLELVGNILTNGSAGIIDLNLVKKQKLLGAGAFPYVLKDYSTLLLQGNPTDGQSLDDVKNLLLGELENLKKGNFPDDLISSIVNNERKRIIEENENYGSRASNLMSNFTDETDWKDKVAYVNDLSKITKADIVAFANKYLGNNYVAVYKRQGEDKNIVKVDKPTITPVSVNREAQSDFLKKVNAMPENKIDPVWVDYKKDIQRGKSGSYDVLAVQNKDNALFRLYYQYETGSWANKYLPVAVNYLEYLGTQNKTAEQFSTDFYKIASTWNITASGESTTISIDGLQDNFNKAVSLFQDLLQNCKVDQDALAAYKLSMKKSRVNKKLNKGAIMSGLRNYAIYGPQNPFNNELTDAELDALTADQLVTILHDLANFQHRILYYGPKTASEIGTQLLAVHKAPASFKPLPVAKKFDQLTQDKNKVLFANYDMVQAEVFWVRNADNYNATEQPTISMFNEYFGGGMGSIVFQTIRESKALAYSTYANFSLASRKEYRNSAMAYVGTQADKFNEAVGGMNELLNELPESQKALDNAKEGLRKSLATDRITQDGILFSYISAERMGRDYDIRKSTYDATPNFTFADLKTFHGKELSNKPYTYCIVANQDKLKEEDMKKLGDFKKLTLEEIFGY</sequence>
<keyword evidence="6" id="KW-0862">Zinc</keyword>
<dbReference type="InterPro" id="IPR001431">
    <property type="entry name" value="Pept_M16_Zn_BS"/>
</dbReference>
<evidence type="ECO:0000256" key="9">
    <source>
        <dbReference type="SAM" id="SignalP"/>
    </source>
</evidence>
<evidence type="ECO:0000256" key="6">
    <source>
        <dbReference type="ARBA" id="ARBA00022833"/>
    </source>
</evidence>
<dbReference type="InterPro" id="IPR011765">
    <property type="entry name" value="Pept_M16_N"/>
</dbReference>
<evidence type="ECO:0000313" key="13">
    <source>
        <dbReference type="Proteomes" id="UP000323632"/>
    </source>
</evidence>
<keyword evidence="7" id="KW-0482">Metalloprotease</keyword>
<dbReference type="Gene3D" id="3.30.830.10">
    <property type="entry name" value="Metalloenzyme, LuxS/M16 peptidase-like"/>
    <property type="match status" value="4"/>
</dbReference>
<dbReference type="PROSITE" id="PS00143">
    <property type="entry name" value="INSULINASE"/>
    <property type="match status" value="1"/>
</dbReference>
<keyword evidence="13" id="KW-1185">Reference proteome</keyword>
<dbReference type="InterPro" id="IPR050626">
    <property type="entry name" value="Peptidase_M16"/>
</dbReference>
<organism evidence="12 13">
    <name type="scientific">Taibaiella lutea</name>
    <dbReference type="NCBI Taxonomy" id="2608001"/>
    <lineage>
        <taxon>Bacteria</taxon>
        <taxon>Pseudomonadati</taxon>
        <taxon>Bacteroidota</taxon>
        <taxon>Chitinophagia</taxon>
        <taxon>Chitinophagales</taxon>
        <taxon>Chitinophagaceae</taxon>
        <taxon>Taibaiella</taxon>
    </lineage>
</organism>
<dbReference type="GO" id="GO:0004222">
    <property type="term" value="F:metalloendopeptidase activity"/>
    <property type="evidence" value="ECO:0007669"/>
    <property type="project" value="InterPro"/>
</dbReference>
<keyword evidence="4" id="KW-0479">Metal-binding</keyword>
<accession>A0A5M6CC20</accession>
<proteinExistence type="inferred from homology"/>
<dbReference type="GO" id="GO:0046872">
    <property type="term" value="F:metal ion binding"/>
    <property type="evidence" value="ECO:0007669"/>
    <property type="project" value="UniProtKB-KW"/>
</dbReference>
<keyword evidence="3" id="KW-0645">Protease</keyword>